<evidence type="ECO:0000313" key="3">
    <source>
        <dbReference type="EMBL" id="GAA0253186.1"/>
    </source>
</evidence>
<protein>
    <submittedName>
        <fullName evidence="3">DUF3152 domain-containing protein</fullName>
    </submittedName>
</protein>
<comment type="caution">
    <text evidence="3">The sequence shown here is derived from an EMBL/GenBank/DDBJ whole genome shotgun (WGS) entry which is preliminary data.</text>
</comment>
<dbReference type="RefSeq" id="WP_343937632.1">
    <property type="nucleotide sequence ID" value="NZ_BAAABU010000021.1"/>
</dbReference>
<dbReference type="SUPFAM" id="SSF55486">
    <property type="entry name" value="Metalloproteases ('zincins'), catalytic domain"/>
    <property type="match status" value="1"/>
</dbReference>
<evidence type="ECO:0000256" key="1">
    <source>
        <dbReference type="SAM" id="SignalP"/>
    </source>
</evidence>
<sequence length="252" mass="27223">MTGRLAVVHYLAGLSLAAATVLALDTRTVPMRVTAHGRPPVVTTPTHADPRPVRGVGADLPPGAPFPVHGTGRWRVVPGTAKPTGPGPAFAYSVEVEEGVTLPEGDQPFAAQVHHTLVHPRGWKRRGFEFRRVDTAPTLRIRLAAQDTARELCGFDLPYDTSCRIGDTVYLSAPRWIRGAHTYDDLTAYRAYVVNHEVGHFLGYGHEPCPEDGARAPVMMQQTLSTANDELAALSGEAPADGKTCTPDPWPR</sequence>
<dbReference type="Pfam" id="PF11350">
    <property type="entry name" value="DUF3152"/>
    <property type="match status" value="1"/>
</dbReference>
<organism evidence="3 4">
    <name type="scientific">Saccharothrix mutabilis subsp. mutabilis</name>
    <dbReference type="NCBI Taxonomy" id="66855"/>
    <lineage>
        <taxon>Bacteria</taxon>
        <taxon>Bacillati</taxon>
        <taxon>Actinomycetota</taxon>
        <taxon>Actinomycetes</taxon>
        <taxon>Pseudonocardiales</taxon>
        <taxon>Pseudonocardiaceae</taxon>
        <taxon>Saccharothrix</taxon>
    </lineage>
</organism>
<evidence type="ECO:0000259" key="2">
    <source>
        <dbReference type="Pfam" id="PF11350"/>
    </source>
</evidence>
<proteinExistence type="predicted"/>
<reference evidence="4" key="1">
    <citation type="journal article" date="2019" name="Int. J. Syst. Evol. Microbiol.">
        <title>The Global Catalogue of Microorganisms (GCM) 10K type strain sequencing project: providing services to taxonomists for standard genome sequencing and annotation.</title>
        <authorList>
            <consortium name="The Broad Institute Genomics Platform"/>
            <consortium name="The Broad Institute Genome Sequencing Center for Infectious Disease"/>
            <person name="Wu L."/>
            <person name="Ma J."/>
        </authorList>
    </citation>
    <scope>NUCLEOTIDE SEQUENCE [LARGE SCALE GENOMIC DNA]</scope>
    <source>
        <strain evidence="4">JCM 3380</strain>
    </source>
</reference>
<feature type="chain" id="PRO_5046612325" evidence="1">
    <location>
        <begin position="24"/>
        <end position="252"/>
    </location>
</feature>
<accession>A0ABP3E855</accession>
<evidence type="ECO:0000313" key="4">
    <source>
        <dbReference type="Proteomes" id="UP001500416"/>
    </source>
</evidence>
<dbReference type="InterPro" id="IPR022603">
    <property type="entry name" value="DUF3152"/>
</dbReference>
<gene>
    <name evidence="3" type="ORF">GCM10010492_62270</name>
</gene>
<feature type="signal peptide" evidence="1">
    <location>
        <begin position="1"/>
        <end position="23"/>
    </location>
</feature>
<dbReference type="Gene3D" id="3.40.390.10">
    <property type="entry name" value="Collagenase (Catalytic Domain)"/>
    <property type="match status" value="1"/>
</dbReference>
<keyword evidence="1" id="KW-0732">Signal</keyword>
<dbReference type="InterPro" id="IPR024079">
    <property type="entry name" value="MetalloPept_cat_dom_sf"/>
</dbReference>
<name>A0ABP3E855_9PSEU</name>
<keyword evidence="4" id="KW-1185">Reference proteome</keyword>
<dbReference type="EMBL" id="BAAABU010000021">
    <property type="protein sequence ID" value="GAA0253186.1"/>
    <property type="molecule type" value="Genomic_DNA"/>
</dbReference>
<dbReference type="Proteomes" id="UP001500416">
    <property type="component" value="Unassembled WGS sequence"/>
</dbReference>
<feature type="domain" description="DUF3152" evidence="2">
    <location>
        <begin position="60"/>
        <end position="251"/>
    </location>
</feature>